<evidence type="ECO:0000313" key="1">
    <source>
        <dbReference type="EMBL" id="MBY23722.1"/>
    </source>
</evidence>
<gene>
    <name evidence="1" type="ORF">g.2288</name>
</gene>
<organism evidence="1">
    <name type="scientific">Schizaphis graminum</name>
    <name type="common">Green bug aphid</name>
    <dbReference type="NCBI Taxonomy" id="13262"/>
    <lineage>
        <taxon>Eukaryota</taxon>
        <taxon>Metazoa</taxon>
        <taxon>Ecdysozoa</taxon>
        <taxon>Arthropoda</taxon>
        <taxon>Hexapoda</taxon>
        <taxon>Insecta</taxon>
        <taxon>Pterygota</taxon>
        <taxon>Neoptera</taxon>
        <taxon>Paraneoptera</taxon>
        <taxon>Hemiptera</taxon>
        <taxon>Sternorrhyncha</taxon>
        <taxon>Aphidomorpha</taxon>
        <taxon>Aphidoidea</taxon>
        <taxon>Aphididae</taxon>
        <taxon>Aphidini</taxon>
        <taxon>Schizaphis</taxon>
    </lineage>
</organism>
<sequence length="107" mass="12488">MAKSNTPDEKLKNQTQTLQHTVFTDDYNNDKLLYPNEKLGILKRNLEIVRSMVDKSDRFKKKCSAIRRPMNNAPLHEVYKNINNKDSFSILASILEKENNVNSKYTK</sequence>
<name>A0A2S2P2Z7_SCHGA</name>
<proteinExistence type="predicted"/>
<reference evidence="1" key="1">
    <citation type="submission" date="2018-04" db="EMBL/GenBank/DDBJ databases">
        <title>Transcriptome of Schizaphis graminum biotype I.</title>
        <authorList>
            <person name="Scully E.D."/>
            <person name="Geib S.M."/>
            <person name="Palmer N.A."/>
            <person name="Koch K."/>
            <person name="Bradshaw J."/>
            <person name="Heng-Moss T."/>
            <person name="Sarath G."/>
        </authorList>
    </citation>
    <scope>NUCLEOTIDE SEQUENCE</scope>
</reference>
<protein>
    <submittedName>
        <fullName evidence="1">Uncharacterized protein</fullName>
    </submittedName>
</protein>
<accession>A0A2S2P2Z7</accession>
<dbReference type="EMBL" id="GGMR01011103">
    <property type="protein sequence ID" value="MBY23722.1"/>
    <property type="molecule type" value="Transcribed_RNA"/>
</dbReference>
<dbReference type="AlphaFoldDB" id="A0A2S2P2Z7"/>